<dbReference type="PANTHER" id="PTHR40663">
    <property type="match status" value="1"/>
</dbReference>
<dbReference type="InterPro" id="IPR057022">
    <property type="entry name" value="PF0610-like_Zn_ribbon_C"/>
</dbReference>
<dbReference type="AlphaFoldDB" id="A0AAQ4CTP8"/>
<dbReference type="InterPro" id="IPR038767">
    <property type="entry name" value="PF0610-like"/>
</dbReference>
<dbReference type="InterPro" id="IPR036390">
    <property type="entry name" value="WH_DNA-bd_sf"/>
</dbReference>
<accession>A0AAQ4CTP8</accession>
<dbReference type="KEGG" id="scas:SACC_21960"/>
<dbReference type="Pfam" id="PF21476">
    <property type="entry name" value="PF0610-like_N"/>
    <property type="match status" value="1"/>
</dbReference>
<reference evidence="3 4" key="1">
    <citation type="journal article" date="2022" name="Microbiol. Resour. Announc.">
        <title>Complete Genome Sequence of the Hyperthermophilic and Acidophilic Archaeon Saccharolobus caldissimus Strain HS-3T.</title>
        <authorList>
            <person name="Sakai H.D."/>
            <person name="Kurosawa N."/>
        </authorList>
    </citation>
    <scope>NUCLEOTIDE SEQUENCE [LARGE SCALE GENOMIC DNA]</scope>
    <source>
        <strain evidence="3 4">JCM32116</strain>
    </source>
</reference>
<dbReference type="EMBL" id="AP025226">
    <property type="protein sequence ID" value="BDB99179.1"/>
    <property type="molecule type" value="Genomic_DNA"/>
</dbReference>
<feature type="domain" description="PF0610-like rubredoxin-like zinc beta-ribbon C-terminal" evidence="2">
    <location>
        <begin position="62"/>
        <end position="101"/>
    </location>
</feature>
<sequence length="106" mass="12536">MSTNFLTTREKIFLLLSYSDEPLSAREIMRRLDIRKEKEVYEHLEHLAKSGKRKDYVLIMIPARCKSCGYVFRSEKIKRPSKCPICKSEKIESPKFLIRRKQNGKA</sequence>
<dbReference type="Gene3D" id="2.20.28.10">
    <property type="match status" value="1"/>
</dbReference>
<organism evidence="3 4">
    <name type="scientific">Saccharolobus caldissimus</name>
    <dbReference type="NCBI Taxonomy" id="1702097"/>
    <lineage>
        <taxon>Archaea</taxon>
        <taxon>Thermoproteota</taxon>
        <taxon>Thermoprotei</taxon>
        <taxon>Sulfolobales</taxon>
        <taxon>Sulfolobaceae</taxon>
        <taxon>Saccharolobus</taxon>
    </lineage>
</organism>
<dbReference type="InterPro" id="IPR049159">
    <property type="entry name" value="PF0610-like_wHTH_N"/>
</dbReference>
<name>A0AAQ4CTP8_9CREN</name>
<proteinExistence type="predicted"/>
<feature type="domain" description="PF0610-like winged HTH N-terminal" evidence="1">
    <location>
        <begin position="7"/>
        <end position="59"/>
    </location>
</feature>
<evidence type="ECO:0000313" key="4">
    <source>
        <dbReference type="Proteomes" id="UP001319921"/>
    </source>
</evidence>
<dbReference type="RefSeq" id="WP_229569520.1">
    <property type="nucleotide sequence ID" value="NZ_AP025226.1"/>
</dbReference>
<evidence type="ECO:0000259" key="2">
    <source>
        <dbReference type="Pfam" id="PF23470"/>
    </source>
</evidence>
<gene>
    <name evidence="3" type="ORF">SACC_21960</name>
</gene>
<dbReference type="Proteomes" id="UP001319921">
    <property type="component" value="Chromosome"/>
</dbReference>
<protein>
    <submittedName>
        <fullName evidence="3">Transcriptional regulator</fullName>
    </submittedName>
</protein>
<dbReference type="PANTHER" id="PTHR40663:SF2">
    <property type="entry name" value="TRANSCRIPTIONAL REGULATOR"/>
    <property type="match status" value="1"/>
</dbReference>
<dbReference type="SUPFAM" id="SSF46785">
    <property type="entry name" value="Winged helix' DNA-binding domain"/>
    <property type="match status" value="1"/>
</dbReference>
<evidence type="ECO:0000313" key="3">
    <source>
        <dbReference type="EMBL" id="BDB99179.1"/>
    </source>
</evidence>
<dbReference type="GeneID" id="68866926"/>
<keyword evidence="4" id="KW-1185">Reference proteome</keyword>
<evidence type="ECO:0000259" key="1">
    <source>
        <dbReference type="Pfam" id="PF21476"/>
    </source>
</evidence>
<dbReference type="Pfam" id="PF23470">
    <property type="entry name" value="Zn_ribbon_PF0610"/>
    <property type="match status" value="1"/>
</dbReference>